<proteinExistence type="predicted"/>
<feature type="compositionally biased region" description="Low complexity" evidence="1">
    <location>
        <begin position="224"/>
        <end position="235"/>
    </location>
</feature>
<feature type="region of interest" description="Disordered" evidence="1">
    <location>
        <begin position="1"/>
        <end position="99"/>
    </location>
</feature>
<feature type="region of interest" description="Disordered" evidence="1">
    <location>
        <begin position="216"/>
        <end position="300"/>
    </location>
</feature>
<feature type="compositionally biased region" description="Low complexity" evidence="1">
    <location>
        <begin position="242"/>
        <end position="254"/>
    </location>
</feature>
<feature type="compositionally biased region" description="Low complexity" evidence="1">
    <location>
        <begin position="42"/>
        <end position="55"/>
    </location>
</feature>
<feature type="compositionally biased region" description="Polar residues" evidence="1">
    <location>
        <begin position="23"/>
        <end position="35"/>
    </location>
</feature>
<accession>A0ABR3A8U3</accession>
<evidence type="ECO:0000256" key="1">
    <source>
        <dbReference type="SAM" id="MobiDB-lite"/>
    </source>
</evidence>
<name>A0ABR3A8U3_9AGAR</name>
<feature type="compositionally biased region" description="Low complexity" evidence="1">
    <location>
        <begin position="69"/>
        <end position="98"/>
    </location>
</feature>
<evidence type="ECO:0000313" key="2">
    <source>
        <dbReference type="EMBL" id="KAL0070395.1"/>
    </source>
</evidence>
<feature type="compositionally biased region" description="Polar residues" evidence="1">
    <location>
        <begin position="1"/>
        <end position="12"/>
    </location>
</feature>
<dbReference type="EMBL" id="JBBXMP010000006">
    <property type="protein sequence ID" value="KAL0070395.1"/>
    <property type="molecule type" value="Genomic_DNA"/>
</dbReference>
<organism evidence="2 3">
    <name type="scientific">Marasmius tenuissimus</name>
    <dbReference type="NCBI Taxonomy" id="585030"/>
    <lineage>
        <taxon>Eukaryota</taxon>
        <taxon>Fungi</taxon>
        <taxon>Dikarya</taxon>
        <taxon>Basidiomycota</taxon>
        <taxon>Agaricomycotina</taxon>
        <taxon>Agaricomycetes</taxon>
        <taxon>Agaricomycetidae</taxon>
        <taxon>Agaricales</taxon>
        <taxon>Marasmiineae</taxon>
        <taxon>Marasmiaceae</taxon>
        <taxon>Marasmius</taxon>
    </lineage>
</organism>
<feature type="compositionally biased region" description="Pro residues" evidence="1">
    <location>
        <begin position="347"/>
        <end position="359"/>
    </location>
</feature>
<comment type="caution">
    <text evidence="2">The sequence shown here is derived from an EMBL/GenBank/DDBJ whole genome shotgun (WGS) entry which is preliminary data.</text>
</comment>
<gene>
    <name evidence="2" type="ORF">AAF712_002226</name>
</gene>
<dbReference type="Proteomes" id="UP001437256">
    <property type="component" value="Unassembled WGS sequence"/>
</dbReference>
<feature type="compositionally biased region" description="Pro residues" evidence="1">
    <location>
        <begin position="269"/>
        <end position="293"/>
    </location>
</feature>
<feature type="region of interest" description="Disordered" evidence="1">
    <location>
        <begin position="312"/>
        <end position="365"/>
    </location>
</feature>
<evidence type="ECO:0000313" key="3">
    <source>
        <dbReference type="Proteomes" id="UP001437256"/>
    </source>
</evidence>
<keyword evidence="3" id="KW-1185">Reference proteome</keyword>
<sequence length="419" mass="45098">MSIDTNSPAQRTQEFDRYFEKPSQPSFPTTTTNALAPSPVINTGSSNRRTSSTLSPYASPYKPRSPLRSSSQQAQNQYSSPMQRAGARAGRGAPAMPASTGQALDADFVVKYPQQASSPMTLGGISYSVSGGLMEPILSGPTYSHTSRFDPFGDFSAPENTAIISITSQPLTTFSPPTSSPASTTPFKQAFGARTGNETAYTHFYYYDKATNSPTLAYGSQQSNKRNNYNHNRNQWNHKAKPNNNNNQPQQYRRPNNKSFTPSRSPSRSPSPPSPSYIPVQSPPSRSPSPPSPKKASFSPSPVAFPVTSINSVAPSEDPFADPVPVPVRTRKRSNTISETPKAVQPTIPPPSISPPLPEPKPKVSEKKADSSMASRLVAAMLLNRVDATGRSRCGGSASKRFGGRYVKSGLSMVVTVEC</sequence>
<reference evidence="2 3" key="1">
    <citation type="submission" date="2024-05" db="EMBL/GenBank/DDBJ databases">
        <title>A draft genome resource for the thread blight pathogen Marasmius tenuissimus strain MS-2.</title>
        <authorList>
            <person name="Yulfo-Soto G.E."/>
            <person name="Baruah I.K."/>
            <person name="Amoako-Attah I."/>
            <person name="Bukari Y."/>
            <person name="Meinhardt L.W."/>
            <person name="Bailey B.A."/>
            <person name="Cohen S.P."/>
        </authorList>
    </citation>
    <scope>NUCLEOTIDE SEQUENCE [LARGE SCALE GENOMIC DNA]</scope>
    <source>
        <strain evidence="2 3">MS-2</strain>
    </source>
</reference>
<dbReference type="PRINTS" id="PR01217">
    <property type="entry name" value="PRICHEXTENSN"/>
</dbReference>
<protein>
    <submittedName>
        <fullName evidence="2">Uncharacterized protein</fullName>
    </submittedName>
</protein>